<name>A0A0E0NN47_ORYRU</name>
<evidence type="ECO:0000259" key="7">
    <source>
        <dbReference type="PROSITE" id="PS51194"/>
    </source>
</evidence>
<dbReference type="GO" id="GO:0003724">
    <property type="term" value="F:RNA helicase activity"/>
    <property type="evidence" value="ECO:0007669"/>
    <property type="project" value="UniProtKB-EC"/>
</dbReference>
<keyword evidence="6" id="KW-0732">Signal</keyword>
<comment type="function">
    <text evidence="5">RNA helicase.</text>
</comment>
<reference evidence="9" key="1">
    <citation type="submission" date="2013-06" db="EMBL/GenBank/DDBJ databases">
        <authorList>
            <person name="Zhao Q."/>
        </authorList>
    </citation>
    <scope>NUCLEOTIDE SEQUENCE</scope>
    <source>
        <strain evidence="9">cv. W1943</strain>
    </source>
</reference>
<evidence type="ECO:0000313" key="8">
    <source>
        <dbReference type="EnsemblPlants" id="ORUFI02G39550.1"/>
    </source>
</evidence>
<dbReference type="eggNOG" id="KOG0342">
    <property type="taxonomic scope" value="Eukaryota"/>
</dbReference>
<comment type="similarity">
    <text evidence="5">Belongs to the DEAD box helicase family.</text>
</comment>
<feature type="domain" description="Helicase C-terminal" evidence="7">
    <location>
        <begin position="13"/>
        <end position="146"/>
    </location>
</feature>
<dbReference type="Gramene" id="ORUFI02G39550.1">
    <property type="protein sequence ID" value="ORUFI02G39550.1"/>
    <property type="gene ID" value="ORUFI02G39550"/>
</dbReference>
<comment type="catalytic activity">
    <reaction evidence="5">
        <text>ATP + H2O = ADP + phosphate + H(+)</text>
        <dbReference type="Rhea" id="RHEA:13065"/>
        <dbReference type="ChEBI" id="CHEBI:15377"/>
        <dbReference type="ChEBI" id="CHEBI:15378"/>
        <dbReference type="ChEBI" id="CHEBI:30616"/>
        <dbReference type="ChEBI" id="CHEBI:43474"/>
        <dbReference type="ChEBI" id="CHEBI:456216"/>
        <dbReference type="EC" id="3.6.4.13"/>
    </reaction>
</comment>
<evidence type="ECO:0000256" key="1">
    <source>
        <dbReference type="ARBA" id="ARBA00022741"/>
    </source>
</evidence>
<dbReference type="PANTHER" id="PTHR24031">
    <property type="entry name" value="RNA HELICASE"/>
    <property type="match status" value="1"/>
</dbReference>
<dbReference type="PROSITE" id="PS51194">
    <property type="entry name" value="HELICASE_CTER"/>
    <property type="match status" value="1"/>
</dbReference>
<dbReference type="InterPro" id="IPR001650">
    <property type="entry name" value="Helicase_C-like"/>
</dbReference>
<dbReference type="Pfam" id="PF00271">
    <property type="entry name" value="Helicase_C"/>
    <property type="match status" value="1"/>
</dbReference>
<evidence type="ECO:0000256" key="5">
    <source>
        <dbReference type="RuleBase" id="RU365068"/>
    </source>
</evidence>
<dbReference type="AlphaFoldDB" id="A0A0E0NN47"/>
<organism evidence="8 9">
    <name type="scientific">Oryza rufipogon</name>
    <name type="common">Brownbeard rice</name>
    <name type="synonym">Asian wild rice</name>
    <dbReference type="NCBI Taxonomy" id="4529"/>
    <lineage>
        <taxon>Eukaryota</taxon>
        <taxon>Viridiplantae</taxon>
        <taxon>Streptophyta</taxon>
        <taxon>Embryophyta</taxon>
        <taxon>Tracheophyta</taxon>
        <taxon>Spermatophyta</taxon>
        <taxon>Magnoliopsida</taxon>
        <taxon>Liliopsida</taxon>
        <taxon>Poales</taxon>
        <taxon>Poaceae</taxon>
        <taxon>BOP clade</taxon>
        <taxon>Oryzoideae</taxon>
        <taxon>Oryzeae</taxon>
        <taxon>Oryzinae</taxon>
        <taxon>Oryza</taxon>
    </lineage>
</organism>
<accession>A0A0E0NN47</accession>
<keyword evidence="9" id="KW-1185">Reference proteome</keyword>
<sequence>MEFGFWHSFANRGIFLFLWSQEMLLSYSSVPDIEKIVDSLLRQRQTLLPKGLNVREIHSRKPQHYRTRILEEFRDSSRLILVASDISTRGMNYPGVTLVIQSVPASAIPFVRRRAPAAIVEELASGGKDKIVDGAMDEWIGVANLQ</sequence>
<keyword evidence="4 5" id="KW-0694">RNA-binding</keyword>
<evidence type="ECO:0000256" key="3">
    <source>
        <dbReference type="ARBA" id="ARBA00022840"/>
    </source>
</evidence>
<comment type="domain">
    <text evidence="5">The Q motif is unique to and characteristic of the DEAD box family of RNA helicases and controls ATP binding and hydrolysis.</text>
</comment>
<evidence type="ECO:0000313" key="9">
    <source>
        <dbReference type="Proteomes" id="UP000008022"/>
    </source>
</evidence>
<proteinExistence type="inferred from homology"/>
<keyword evidence="1 5" id="KW-0547">Nucleotide-binding</keyword>
<dbReference type="EnsemblPlants" id="ORUFI02G39550.1">
    <property type="protein sequence ID" value="ORUFI02G39550.1"/>
    <property type="gene ID" value="ORUFI02G39550"/>
</dbReference>
<dbReference type="GO" id="GO:0005524">
    <property type="term" value="F:ATP binding"/>
    <property type="evidence" value="ECO:0007669"/>
    <property type="project" value="UniProtKB-UniRule"/>
</dbReference>
<feature type="chain" id="PRO_5002369117" description="ATP-dependent RNA helicase" evidence="6">
    <location>
        <begin position="29"/>
        <end position="146"/>
    </location>
</feature>
<dbReference type="HOGENOM" id="CLU_1780480_0_0_1"/>
<dbReference type="SUPFAM" id="SSF52540">
    <property type="entry name" value="P-loop containing nucleoside triphosphate hydrolases"/>
    <property type="match status" value="1"/>
</dbReference>
<evidence type="ECO:0000256" key="2">
    <source>
        <dbReference type="ARBA" id="ARBA00022801"/>
    </source>
</evidence>
<keyword evidence="5" id="KW-0347">Helicase</keyword>
<dbReference type="GO" id="GO:0003723">
    <property type="term" value="F:RNA binding"/>
    <property type="evidence" value="ECO:0007669"/>
    <property type="project" value="UniProtKB-UniRule"/>
</dbReference>
<keyword evidence="3 5" id="KW-0067">ATP-binding</keyword>
<evidence type="ECO:0000256" key="6">
    <source>
        <dbReference type="SAM" id="SignalP"/>
    </source>
</evidence>
<dbReference type="Proteomes" id="UP000008022">
    <property type="component" value="Unassembled WGS sequence"/>
</dbReference>
<dbReference type="InterPro" id="IPR027417">
    <property type="entry name" value="P-loop_NTPase"/>
</dbReference>
<keyword evidence="2 5" id="KW-0378">Hydrolase</keyword>
<feature type="signal peptide" evidence="6">
    <location>
        <begin position="1"/>
        <end position="28"/>
    </location>
</feature>
<dbReference type="Gene3D" id="3.40.50.300">
    <property type="entry name" value="P-loop containing nucleotide triphosphate hydrolases"/>
    <property type="match status" value="1"/>
</dbReference>
<dbReference type="STRING" id="4529.A0A0E0NN47"/>
<reference evidence="8" key="2">
    <citation type="submission" date="2015-06" db="UniProtKB">
        <authorList>
            <consortium name="EnsemblPlants"/>
        </authorList>
    </citation>
    <scope>IDENTIFICATION</scope>
</reference>
<protein>
    <recommendedName>
        <fullName evidence="5">ATP-dependent RNA helicase</fullName>
        <ecNumber evidence="5">3.6.4.13</ecNumber>
    </recommendedName>
</protein>
<dbReference type="EC" id="3.6.4.13" evidence="5"/>
<dbReference type="GO" id="GO:0016787">
    <property type="term" value="F:hydrolase activity"/>
    <property type="evidence" value="ECO:0007669"/>
    <property type="project" value="UniProtKB-KW"/>
</dbReference>
<evidence type="ECO:0000256" key="4">
    <source>
        <dbReference type="ARBA" id="ARBA00022884"/>
    </source>
</evidence>